<feature type="region of interest" description="Disordered" evidence="1">
    <location>
        <begin position="76"/>
        <end position="142"/>
    </location>
</feature>
<reference evidence="2 3" key="1">
    <citation type="journal article" date="2010" name="Nature">
        <title>Genome sequencing and analysis of the model grass Brachypodium distachyon.</title>
        <authorList>
            <consortium name="International Brachypodium Initiative"/>
        </authorList>
    </citation>
    <scope>NUCLEOTIDE SEQUENCE [LARGE SCALE GENOMIC DNA]</scope>
    <source>
        <strain evidence="2 3">Bd21</strain>
    </source>
</reference>
<feature type="non-terminal residue" evidence="2">
    <location>
        <position position="1"/>
    </location>
</feature>
<evidence type="ECO:0000313" key="3">
    <source>
        <dbReference type="EnsemblPlants" id="PNT65052"/>
    </source>
</evidence>
<keyword evidence="4" id="KW-1185">Reference proteome</keyword>
<dbReference type="Proteomes" id="UP000008810">
    <property type="component" value="Chromosome 4"/>
</dbReference>
<evidence type="ECO:0000256" key="1">
    <source>
        <dbReference type="SAM" id="MobiDB-lite"/>
    </source>
</evidence>
<reference evidence="2" key="2">
    <citation type="submission" date="2017-06" db="EMBL/GenBank/DDBJ databases">
        <title>WGS assembly of Brachypodium distachyon.</title>
        <authorList>
            <consortium name="The International Brachypodium Initiative"/>
            <person name="Lucas S."/>
            <person name="Harmon-Smith M."/>
            <person name="Lail K."/>
            <person name="Tice H."/>
            <person name="Grimwood J."/>
            <person name="Bruce D."/>
            <person name="Barry K."/>
            <person name="Shu S."/>
            <person name="Lindquist E."/>
            <person name="Wang M."/>
            <person name="Pitluck S."/>
            <person name="Vogel J.P."/>
            <person name="Garvin D.F."/>
            <person name="Mockler T.C."/>
            <person name="Schmutz J."/>
            <person name="Rokhsar D."/>
            <person name="Bevan M.W."/>
        </authorList>
    </citation>
    <scope>NUCLEOTIDE SEQUENCE</scope>
    <source>
        <strain evidence="2">Bd21</strain>
    </source>
</reference>
<proteinExistence type="predicted"/>
<dbReference type="EnsemblPlants" id="PNT65052">
    <property type="protein sequence ID" value="PNT65052"/>
    <property type="gene ID" value="BRADI_4g36916v3"/>
</dbReference>
<feature type="compositionally biased region" description="Basic residues" evidence="1">
    <location>
        <begin position="82"/>
        <end position="96"/>
    </location>
</feature>
<dbReference type="InParanoid" id="A0A2K2CSQ6"/>
<accession>A0A2K2CSQ6</accession>
<organism evidence="2">
    <name type="scientific">Brachypodium distachyon</name>
    <name type="common">Purple false brome</name>
    <name type="synonym">Trachynia distachya</name>
    <dbReference type="NCBI Taxonomy" id="15368"/>
    <lineage>
        <taxon>Eukaryota</taxon>
        <taxon>Viridiplantae</taxon>
        <taxon>Streptophyta</taxon>
        <taxon>Embryophyta</taxon>
        <taxon>Tracheophyta</taxon>
        <taxon>Spermatophyta</taxon>
        <taxon>Magnoliopsida</taxon>
        <taxon>Liliopsida</taxon>
        <taxon>Poales</taxon>
        <taxon>Poaceae</taxon>
        <taxon>BOP clade</taxon>
        <taxon>Pooideae</taxon>
        <taxon>Stipodae</taxon>
        <taxon>Brachypodieae</taxon>
        <taxon>Brachypodium</taxon>
    </lineage>
</organism>
<gene>
    <name evidence="2" type="ORF">BRADI_4g36916v3</name>
</gene>
<evidence type="ECO:0000313" key="4">
    <source>
        <dbReference type="Proteomes" id="UP000008810"/>
    </source>
</evidence>
<sequence length="200" mass="21182">SFLSAAATSSPFSSPLARAPSPFSLQLRACPPGLLFSPCSSRPAAATSLPISLAPHSSPSPAISPAPTPLCLTRGRASCLTRPRRHTARERRARPRARPDSAPPTLTALDPASPTPVAARSPTPTIAAGVSDPGSAMESRPWSHGVASSAMESQPPPLWCGMVSATAAMETRVRLHVRPRRRLWPAMDLSFFYLYASVLR</sequence>
<dbReference type="EMBL" id="CM000883">
    <property type="protein sequence ID" value="PNT65052.1"/>
    <property type="molecule type" value="Genomic_DNA"/>
</dbReference>
<reference evidence="3" key="3">
    <citation type="submission" date="2018-08" db="UniProtKB">
        <authorList>
            <consortium name="EnsemblPlants"/>
        </authorList>
    </citation>
    <scope>IDENTIFICATION</scope>
    <source>
        <strain evidence="3">cv. Bd21</strain>
    </source>
</reference>
<evidence type="ECO:0000313" key="2">
    <source>
        <dbReference type="EMBL" id="PNT65052.1"/>
    </source>
</evidence>
<protein>
    <submittedName>
        <fullName evidence="2 3">Uncharacterized protein</fullName>
    </submittedName>
</protein>
<name>A0A2K2CSQ6_BRADI</name>
<dbReference type="Gramene" id="PNT65052">
    <property type="protein sequence ID" value="PNT65052"/>
    <property type="gene ID" value="BRADI_4g36916v3"/>
</dbReference>
<dbReference type="AlphaFoldDB" id="A0A2K2CSQ6"/>